<dbReference type="KEGG" id="puo:RZN69_13360"/>
<dbReference type="InterPro" id="IPR029056">
    <property type="entry name" value="Ribokinase-like"/>
</dbReference>
<organism evidence="4 5">
    <name type="scientific">Rubellicoccus peritrichatus</name>
    <dbReference type="NCBI Taxonomy" id="3080537"/>
    <lineage>
        <taxon>Bacteria</taxon>
        <taxon>Pseudomonadati</taxon>
        <taxon>Verrucomicrobiota</taxon>
        <taxon>Opitutia</taxon>
        <taxon>Puniceicoccales</taxon>
        <taxon>Cerasicoccaceae</taxon>
        <taxon>Rubellicoccus</taxon>
    </lineage>
</organism>
<dbReference type="EMBL" id="CP136920">
    <property type="protein sequence ID" value="WOO39606.1"/>
    <property type="molecule type" value="Genomic_DNA"/>
</dbReference>
<dbReference type="Gene3D" id="3.40.1190.20">
    <property type="match status" value="1"/>
</dbReference>
<dbReference type="SUPFAM" id="SSF53613">
    <property type="entry name" value="Ribokinase-like"/>
    <property type="match status" value="1"/>
</dbReference>
<keyword evidence="5" id="KW-1185">Reference proteome</keyword>
<dbReference type="PANTHER" id="PTHR10584:SF166">
    <property type="entry name" value="RIBOKINASE"/>
    <property type="match status" value="1"/>
</dbReference>
<dbReference type="RefSeq" id="WP_317831567.1">
    <property type="nucleotide sequence ID" value="NZ_CP136920.1"/>
</dbReference>
<reference evidence="4 5" key="1">
    <citation type="submission" date="2023-10" db="EMBL/GenBank/DDBJ databases">
        <title>Rubellicoccus peritrichatus gen. nov., sp. nov., isolated from an algae of coral reef tank.</title>
        <authorList>
            <person name="Luo J."/>
        </authorList>
    </citation>
    <scope>NUCLEOTIDE SEQUENCE [LARGE SCALE GENOMIC DNA]</scope>
    <source>
        <strain evidence="4 5">CR14</strain>
    </source>
</reference>
<evidence type="ECO:0000259" key="3">
    <source>
        <dbReference type="Pfam" id="PF00294"/>
    </source>
</evidence>
<evidence type="ECO:0000256" key="1">
    <source>
        <dbReference type="ARBA" id="ARBA00022679"/>
    </source>
</evidence>
<feature type="domain" description="Carbohydrate kinase PfkB" evidence="3">
    <location>
        <begin position="21"/>
        <end position="316"/>
    </location>
</feature>
<evidence type="ECO:0000313" key="5">
    <source>
        <dbReference type="Proteomes" id="UP001304300"/>
    </source>
</evidence>
<dbReference type="Proteomes" id="UP001304300">
    <property type="component" value="Chromosome"/>
</dbReference>
<keyword evidence="1" id="KW-0808">Transferase</keyword>
<dbReference type="PANTHER" id="PTHR10584">
    <property type="entry name" value="SUGAR KINASE"/>
    <property type="match status" value="1"/>
</dbReference>
<accession>A0AAQ3L640</accession>
<gene>
    <name evidence="4" type="ORF">RZN69_13360</name>
</gene>
<proteinExistence type="predicted"/>
<dbReference type="Pfam" id="PF00294">
    <property type="entry name" value="PfkB"/>
    <property type="match status" value="1"/>
</dbReference>
<evidence type="ECO:0000256" key="2">
    <source>
        <dbReference type="ARBA" id="ARBA00022777"/>
    </source>
</evidence>
<dbReference type="GO" id="GO:0005829">
    <property type="term" value="C:cytosol"/>
    <property type="evidence" value="ECO:0007669"/>
    <property type="project" value="TreeGrafter"/>
</dbReference>
<evidence type="ECO:0000313" key="4">
    <source>
        <dbReference type="EMBL" id="WOO39606.1"/>
    </source>
</evidence>
<dbReference type="AlphaFoldDB" id="A0AAQ3L640"/>
<dbReference type="GO" id="GO:0016301">
    <property type="term" value="F:kinase activity"/>
    <property type="evidence" value="ECO:0007669"/>
    <property type="project" value="UniProtKB-KW"/>
</dbReference>
<dbReference type="InterPro" id="IPR011611">
    <property type="entry name" value="PfkB_dom"/>
</dbReference>
<keyword evidence="2 4" id="KW-0418">Kinase</keyword>
<protein>
    <submittedName>
        <fullName evidence="4">Carbohydrate kinase family protein</fullName>
    </submittedName>
</protein>
<name>A0AAQ3L640_9BACT</name>
<sequence>MDKRSGILAAGNWIIDHVKVIDRWPEQDGIACIIEQSEGNGGFPYNILKDLAKLEPALPLAAAGLLGDDANGRHIIRDCQKDGIDTSRFQFSVDTPTSYTDVMTVRESGRRTFFHQRGSNALLSSEHIDLETSSAKIFAMGYFGLLDSLDALDENGKNGHVAIFEQASNLGMITCADLTSVHCDFPPIVNPSLPHIDILMLNEWEATQLTGMESGSNDLISISHIELQAREILTRGVRRAVAIHFSTGVVVVSASGKCHLQGALNVPSDCIRGAAGAGDAFCAGFLYGIHEDWSLPECSRLGVCTAGASLGAATCSDTVRPWDACLELGERWGYKVVCEE</sequence>